<comment type="cofactor">
    <cofactor evidence="1 15">
        <name>Mg(2+)</name>
        <dbReference type="ChEBI" id="CHEBI:18420"/>
    </cofactor>
</comment>
<reference evidence="19 20" key="1">
    <citation type="submission" date="2020-06" db="EMBL/GenBank/DDBJ databases">
        <title>Actinokineospora xiongansis sp. nov., isolated from soil of Baiyangdian.</title>
        <authorList>
            <person name="Zhang X."/>
        </authorList>
    </citation>
    <scope>NUCLEOTIDE SEQUENCE [LARGE SCALE GENOMIC DNA]</scope>
    <source>
        <strain evidence="19 20">HBU206404</strain>
    </source>
</reference>
<evidence type="ECO:0000313" key="19">
    <source>
        <dbReference type="EMBL" id="MBC6445843.1"/>
    </source>
</evidence>
<sequence length="758" mass="80141">MSHVLDFTRISLRDAEEAGGKGANLGELVAADLPVPPGFVVLRSGYLDSMDGAGVRAELAEVHAEALSAVDDPVRLAGAGERLRELVAKAGVGARVREDIAAAYAVLGGDVAVRSSATGEDGADASFAGMNATFTNVHGVDELVDRVVECWTSLFGPRVIAYRASRGFTGEPAMAVVVQRMVEAERAGVTFTVDPSTGDASRVVVEAAFGLGEVVVSGSVEPDTYVLARDDQRLVRVRVGDKTFKLVRGADGGDRRVDLDAAHAAQRVLRDAEAADLARLALRVEKHYGRPQDIEWAIDAAGMTWLVQARPITTVGGPPGPATTGRPLVTGSGAAPGRVVGRVRVLTSPEQGGALLAGEVLVAPMTNPDWVPTIRRAAALVTDSGGMTCHAAIVARELGVPCVVGARTATTDLADGLLVTVDGSAGVVFAGDRTVSAPARTAPVTAQAVQPTGTRLYVNLAMPEKAEEVAALDVDGVGLLRAEFMLTEALGGRHPRDLLARGEEETFVSAMSESLLRITTAFGPRPVVYRATDLRSNEFRGLVGGAAYEPVESNPMIGYRGCFRYVREPDLFALELRVLARVRERTPNLHLMIPFVRTKWELEACLELVDASELGRARGMRRWVMAEVPSVLHWLPEYVSMGIDGVSIGSNDLTQLILGVDRDSEVCAELFDESDPAVLDAIARIVVSAKRLGITSSLCGQAPSTRPGFAEHLVRLGITSVSVIPDAVSSARSAIASAEQRILLEAALRSGVRTNPAR</sequence>
<feature type="domain" description="Pyruvate phosphate dikinase AMP/ATP-binding" evidence="17">
    <location>
        <begin position="16"/>
        <end position="315"/>
    </location>
</feature>
<dbReference type="EMBL" id="JABVED010000001">
    <property type="protein sequence ID" value="MBC6445843.1"/>
    <property type="molecule type" value="Genomic_DNA"/>
</dbReference>
<evidence type="ECO:0000256" key="5">
    <source>
        <dbReference type="ARBA" id="ARBA00011996"/>
    </source>
</evidence>
<keyword evidence="8 15" id="KW-0479">Metal-binding</keyword>
<dbReference type="InterPro" id="IPR008279">
    <property type="entry name" value="PEP-util_enz_mobile_dom"/>
</dbReference>
<dbReference type="EC" id="2.7.9.2" evidence="5 15"/>
<dbReference type="SUPFAM" id="SSF51621">
    <property type="entry name" value="Phosphoenolpyruvate/pyruvate domain"/>
    <property type="match status" value="1"/>
</dbReference>
<gene>
    <name evidence="19" type="primary">ppsA</name>
    <name evidence="19" type="ORF">GPZ80_01490</name>
</gene>
<dbReference type="InterPro" id="IPR013815">
    <property type="entry name" value="ATP_grasp_subdomain_1"/>
</dbReference>
<evidence type="ECO:0000256" key="11">
    <source>
        <dbReference type="ARBA" id="ARBA00022840"/>
    </source>
</evidence>
<dbReference type="InterPro" id="IPR040442">
    <property type="entry name" value="Pyrv_kinase-like_dom_sf"/>
</dbReference>
<comment type="similarity">
    <text evidence="4 15">Belongs to the PEP-utilizing enzyme family.</text>
</comment>
<evidence type="ECO:0000259" key="17">
    <source>
        <dbReference type="Pfam" id="PF01326"/>
    </source>
</evidence>
<evidence type="ECO:0000256" key="4">
    <source>
        <dbReference type="ARBA" id="ARBA00007837"/>
    </source>
</evidence>
<dbReference type="Gene3D" id="3.50.30.10">
    <property type="entry name" value="Phosphohistidine domain"/>
    <property type="match status" value="1"/>
</dbReference>
<dbReference type="SUPFAM" id="SSF56059">
    <property type="entry name" value="Glutathione synthetase ATP-binding domain-like"/>
    <property type="match status" value="1"/>
</dbReference>
<comment type="caution">
    <text evidence="19">The sequence shown here is derived from an EMBL/GenBank/DDBJ whole genome shotgun (WGS) entry which is preliminary data.</text>
</comment>
<dbReference type="InterPro" id="IPR018274">
    <property type="entry name" value="PEP_util_AS"/>
</dbReference>
<evidence type="ECO:0000259" key="18">
    <source>
        <dbReference type="Pfam" id="PF02896"/>
    </source>
</evidence>
<keyword evidence="11 15" id="KW-0067">ATP-binding</keyword>
<dbReference type="Proteomes" id="UP000734823">
    <property type="component" value="Unassembled WGS sequence"/>
</dbReference>
<feature type="domain" description="PEP-utilising enzyme mobile" evidence="16">
    <location>
        <begin position="358"/>
        <end position="426"/>
    </location>
</feature>
<dbReference type="Gene3D" id="3.30.1490.20">
    <property type="entry name" value="ATP-grasp fold, A domain"/>
    <property type="match status" value="1"/>
</dbReference>
<dbReference type="Gene3D" id="3.20.20.60">
    <property type="entry name" value="Phosphoenolpyruvate-binding domains"/>
    <property type="match status" value="1"/>
</dbReference>
<dbReference type="PROSITE" id="PS00742">
    <property type="entry name" value="PEP_ENZYMES_2"/>
    <property type="match status" value="1"/>
</dbReference>
<keyword evidence="10 15" id="KW-0418">Kinase</keyword>
<keyword evidence="7 15" id="KW-0808">Transferase</keyword>
<dbReference type="PROSITE" id="PS00370">
    <property type="entry name" value="PEP_ENZYMES_PHOS_SITE"/>
    <property type="match status" value="1"/>
</dbReference>
<dbReference type="InterPro" id="IPR015813">
    <property type="entry name" value="Pyrv/PenolPyrv_kinase-like_dom"/>
</dbReference>
<comment type="pathway">
    <text evidence="3 15">Carbohydrate biosynthesis; gluconeogenesis.</text>
</comment>
<accession>A0ABR7KZI0</accession>
<comment type="catalytic activity">
    <reaction evidence="14 15">
        <text>pyruvate + ATP + H2O = phosphoenolpyruvate + AMP + phosphate + 2 H(+)</text>
        <dbReference type="Rhea" id="RHEA:11364"/>
        <dbReference type="ChEBI" id="CHEBI:15361"/>
        <dbReference type="ChEBI" id="CHEBI:15377"/>
        <dbReference type="ChEBI" id="CHEBI:15378"/>
        <dbReference type="ChEBI" id="CHEBI:30616"/>
        <dbReference type="ChEBI" id="CHEBI:43474"/>
        <dbReference type="ChEBI" id="CHEBI:58702"/>
        <dbReference type="ChEBI" id="CHEBI:456215"/>
        <dbReference type="EC" id="2.7.9.2"/>
    </reaction>
</comment>
<dbReference type="InterPro" id="IPR023151">
    <property type="entry name" value="PEP_util_CS"/>
</dbReference>
<evidence type="ECO:0000256" key="7">
    <source>
        <dbReference type="ARBA" id="ARBA00022679"/>
    </source>
</evidence>
<comment type="function">
    <text evidence="2 15">Catalyzes the phosphorylation of pyruvate to phosphoenolpyruvate.</text>
</comment>
<keyword evidence="20" id="KW-1185">Reference proteome</keyword>
<evidence type="ECO:0000256" key="2">
    <source>
        <dbReference type="ARBA" id="ARBA00002988"/>
    </source>
</evidence>
<evidence type="ECO:0000256" key="15">
    <source>
        <dbReference type="PIRNR" id="PIRNR000854"/>
    </source>
</evidence>
<dbReference type="NCBIfam" id="NF005057">
    <property type="entry name" value="PRK06464.1"/>
    <property type="match status" value="1"/>
</dbReference>
<dbReference type="RefSeq" id="WP_187217897.1">
    <property type="nucleotide sequence ID" value="NZ_JABVED010000001.1"/>
</dbReference>
<dbReference type="PIRSF" id="PIRSF000854">
    <property type="entry name" value="PEP_synthase"/>
    <property type="match status" value="1"/>
</dbReference>
<dbReference type="Gene3D" id="3.30.470.20">
    <property type="entry name" value="ATP-grasp fold, B domain"/>
    <property type="match status" value="1"/>
</dbReference>
<evidence type="ECO:0000259" key="16">
    <source>
        <dbReference type="Pfam" id="PF00391"/>
    </source>
</evidence>
<evidence type="ECO:0000256" key="10">
    <source>
        <dbReference type="ARBA" id="ARBA00022777"/>
    </source>
</evidence>
<dbReference type="NCBIfam" id="TIGR01418">
    <property type="entry name" value="PEP_synth"/>
    <property type="match status" value="1"/>
</dbReference>
<evidence type="ECO:0000256" key="14">
    <source>
        <dbReference type="ARBA" id="ARBA00047700"/>
    </source>
</evidence>
<evidence type="ECO:0000256" key="9">
    <source>
        <dbReference type="ARBA" id="ARBA00022741"/>
    </source>
</evidence>
<evidence type="ECO:0000256" key="1">
    <source>
        <dbReference type="ARBA" id="ARBA00001946"/>
    </source>
</evidence>
<dbReference type="SUPFAM" id="SSF52009">
    <property type="entry name" value="Phosphohistidine domain"/>
    <property type="match status" value="1"/>
</dbReference>
<keyword evidence="9 15" id="KW-0547">Nucleotide-binding</keyword>
<dbReference type="PANTHER" id="PTHR43030">
    <property type="entry name" value="PHOSPHOENOLPYRUVATE SYNTHASE"/>
    <property type="match status" value="1"/>
</dbReference>
<dbReference type="Pfam" id="PF01326">
    <property type="entry name" value="PPDK_N"/>
    <property type="match status" value="1"/>
</dbReference>
<evidence type="ECO:0000256" key="8">
    <source>
        <dbReference type="ARBA" id="ARBA00022723"/>
    </source>
</evidence>
<protein>
    <recommendedName>
        <fullName evidence="6 15">Phosphoenolpyruvate synthase</fullName>
        <shortName evidence="15">PEP synthase</shortName>
        <ecNumber evidence="5 15">2.7.9.2</ecNumber>
    </recommendedName>
    <alternativeName>
        <fullName evidence="13 15">Pyruvate, water dikinase</fullName>
    </alternativeName>
</protein>
<feature type="domain" description="PEP-utilising enzyme C-terminal" evidence="18">
    <location>
        <begin position="446"/>
        <end position="739"/>
    </location>
</feature>
<dbReference type="Pfam" id="PF02896">
    <property type="entry name" value="PEP-utilizers_C"/>
    <property type="match status" value="1"/>
</dbReference>
<evidence type="ECO:0000256" key="3">
    <source>
        <dbReference type="ARBA" id="ARBA00004742"/>
    </source>
</evidence>
<keyword evidence="12 15" id="KW-0460">Magnesium</keyword>
<dbReference type="PANTHER" id="PTHR43030:SF1">
    <property type="entry name" value="PHOSPHOENOLPYRUVATE SYNTHASE"/>
    <property type="match status" value="1"/>
</dbReference>
<evidence type="ECO:0000313" key="20">
    <source>
        <dbReference type="Proteomes" id="UP000734823"/>
    </source>
</evidence>
<dbReference type="InterPro" id="IPR036637">
    <property type="entry name" value="Phosphohistidine_dom_sf"/>
</dbReference>
<dbReference type="InterPro" id="IPR006319">
    <property type="entry name" value="PEP_synth"/>
</dbReference>
<evidence type="ECO:0000256" key="6">
    <source>
        <dbReference type="ARBA" id="ARBA00021623"/>
    </source>
</evidence>
<dbReference type="InterPro" id="IPR002192">
    <property type="entry name" value="PPDK_AMP/ATP-bd"/>
</dbReference>
<proteinExistence type="inferred from homology"/>
<evidence type="ECO:0000256" key="12">
    <source>
        <dbReference type="ARBA" id="ARBA00022842"/>
    </source>
</evidence>
<dbReference type="InterPro" id="IPR000121">
    <property type="entry name" value="PEP_util_C"/>
</dbReference>
<dbReference type="GO" id="GO:0008986">
    <property type="term" value="F:pyruvate, water dikinase activity"/>
    <property type="evidence" value="ECO:0007669"/>
    <property type="project" value="UniProtKB-EC"/>
</dbReference>
<dbReference type="Pfam" id="PF00391">
    <property type="entry name" value="PEP-utilizers"/>
    <property type="match status" value="1"/>
</dbReference>
<evidence type="ECO:0000256" key="13">
    <source>
        <dbReference type="ARBA" id="ARBA00033470"/>
    </source>
</evidence>
<organism evidence="19 20">
    <name type="scientific">Actinokineospora xionganensis</name>
    <dbReference type="NCBI Taxonomy" id="2684470"/>
    <lineage>
        <taxon>Bacteria</taxon>
        <taxon>Bacillati</taxon>
        <taxon>Actinomycetota</taxon>
        <taxon>Actinomycetes</taxon>
        <taxon>Pseudonocardiales</taxon>
        <taxon>Pseudonocardiaceae</taxon>
        <taxon>Actinokineospora</taxon>
    </lineage>
</organism>
<name>A0ABR7KZI0_9PSEU</name>